<dbReference type="EMBL" id="HBFM01000352">
    <property type="protein sequence ID" value="CAD8763820.1"/>
    <property type="molecule type" value="Transcribed_RNA"/>
</dbReference>
<organism evidence="3">
    <name type="scientific">Polytomella parva</name>
    <dbReference type="NCBI Taxonomy" id="51329"/>
    <lineage>
        <taxon>Eukaryota</taxon>
        <taxon>Viridiplantae</taxon>
        <taxon>Chlorophyta</taxon>
        <taxon>core chlorophytes</taxon>
        <taxon>Chlorophyceae</taxon>
        <taxon>CS clade</taxon>
        <taxon>Chlamydomonadales</taxon>
        <taxon>Chlamydomonadaceae</taxon>
        <taxon>Polytomella</taxon>
    </lineage>
</organism>
<dbReference type="InterPro" id="IPR055459">
    <property type="entry name" value="OST48_MD"/>
</dbReference>
<feature type="transmembrane region" description="Helical" evidence="1">
    <location>
        <begin position="216"/>
        <end position="236"/>
    </location>
</feature>
<feature type="domain" description="OST48 middle" evidence="2">
    <location>
        <begin position="87"/>
        <end position="238"/>
    </location>
</feature>
<evidence type="ECO:0000256" key="1">
    <source>
        <dbReference type="SAM" id="Phobius"/>
    </source>
</evidence>
<dbReference type="PANTHER" id="PTHR10830">
    <property type="entry name" value="DOLICHYL-DIPHOSPHOOLIGOSACCHARIDE--PROTEIN GLYCOSYLTRANSFERASE 48 KDA SUBUNIT"/>
    <property type="match status" value="1"/>
</dbReference>
<dbReference type="GO" id="GO:0008250">
    <property type="term" value="C:oligosaccharyltransferase complex"/>
    <property type="evidence" value="ECO:0007669"/>
    <property type="project" value="TreeGrafter"/>
</dbReference>
<name>A0A7S0Y977_9CHLO</name>
<protein>
    <recommendedName>
        <fullName evidence="2">OST48 middle domain-containing protein</fullName>
    </recommendedName>
</protein>
<accession>A0A7S0Y977</accession>
<dbReference type="GO" id="GO:0018279">
    <property type="term" value="P:protein N-linked glycosylation via asparagine"/>
    <property type="evidence" value="ECO:0007669"/>
    <property type="project" value="InterPro"/>
</dbReference>
<gene>
    <name evidence="3" type="ORF">PPAR00522_LOCUS203</name>
</gene>
<evidence type="ECO:0000259" key="2">
    <source>
        <dbReference type="Pfam" id="PF23358"/>
    </source>
</evidence>
<dbReference type="AlphaFoldDB" id="A0A7S0Y977"/>
<reference evidence="3" key="1">
    <citation type="submission" date="2021-01" db="EMBL/GenBank/DDBJ databases">
        <authorList>
            <person name="Corre E."/>
            <person name="Pelletier E."/>
            <person name="Niang G."/>
            <person name="Scheremetjew M."/>
            <person name="Finn R."/>
            <person name="Kale V."/>
            <person name="Holt S."/>
            <person name="Cochrane G."/>
            <person name="Meng A."/>
            <person name="Brown T."/>
            <person name="Cohen L."/>
        </authorList>
    </citation>
    <scope>NUCLEOTIDE SEQUENCE</scope>
    <source>
        <strain evidence="3">SAG 63-3</strain>
    </source>
</reference>
<dbReference type="PANTHER" id="PTHR10830:SF0">
    <property type="entry name" value="DOLICHYL-DIPHOSPHOOLIGOSACCHARIDE--PROTEIN GLYCOSYLTRANSFERASE 48 KDA SUBUNIT"/>
    <property type="match status" value="1"/>
</dbReference>
<evidence type="ECO:0000313" key="3">
    <source>
        <dbReference type="EMBL" id="CAD8763820.1"/>
    </source>
</evidence>
<keyword evidence="1" id="KW-1133">Transmembrane helix</keyword>
<keyword evidence="1" id="KW-0472">Membrane</keyword>
<dbReference type="UniPathway" id="UPA00378"/>
<dbReference type="InterPro" id="IPR005013">
    <property type="entry name" value="DDOST_48_kDa_subunit"/>
</dbReference>
<dbReference type="Pfam" id="PF23358">
    <property type="entry name" value="OST48_MD"/>
    <property type="match status" value="1"/>
</dbReference>
<proteinExistence type="predicted"/>
<sequence length="238" mass="26469">MRNNARALVSGSLDLFSNAYFSTLVPSSFDRTALVPSGNRAFCAAVTNWVFQGAGVLRLGLARHRILPSSETVDGLGNSDAASRNAGEESPATYVVGQEVEFTVEIFKKESATTPSTDDKSIDVLDENRYVPVVDRLEGLQLEYTMLSPFIRLPLEPRGDGTFFLRFKVPDVYGVFKYEIAYNRVGLSRLQLQLQVPVRPYKHDEYERFLTCAGPYYASAASSIVAFLALGWAFLYHK</sequence>
<keyword evidence="1" id="KW-0812">Transmembrane</keyword>